<evidence type="ECO:0000256" key="1">
    <source>
        <dbReference type="SAM" id="MobiDB-lite"/>
    </source>
</evidence>
<organism evidence="2 3">
    <name type="scientific">Toxoplasma gondii TgCATBr9</name>
    <dbReference type="NCBI Taxonomy" id="943120"/>
    <lineage>
        <taxon>Eukaryota</taxon>
        <taxon>Sar</taxon>
        <taxon>Alveolata</taxon>
        <taxon>Apicomplexa</taxon>
        <taxon>Conoidasida</taxon>
        <taxon>Coccidia</taxon>
        <taxon>Eucoccidiorida</taxon>
        <taxon>Eimeriorina</taxon>
        <taxon>Sarcocystidae</taxon>
        <taxon>Toxoplasma</taxon>
    </lineage>
</organism>
<dbReference type="EMBL" id="AFHV02001829">
    <property type="protein sequence ID" value="PUA88063.1"/>
    <property type="molecule type" value="Genomic_DNA"/>
</dbReference>
<dbReference type="Proteomes" id="UP000244488">
    <property type="component" value="Unassembled WGS sequence"/>
</dbReference>
<protein>
    <submittedName>
        <fullName evidence="2">Uncharacterized protein</fullName>
    </submittedName>
</protein>
<evidence type="ECO:0000313" key="3">
    <source>
        <dbReference type="Proteomes" id="UP000244488"/>
    </source>
</evidence>
<proteinExistence type="predicted"/>
<feature type="region of interest" description="Disordered" evidence="1">
    <location>
        <begin position="36"/>
        <end position="59"/>
    </location>
</feature>
<dbReference type="AlphaFoldDB" id="A0A2T6IRU0"/>
<feature type="compositionally biased region" description="Basic and acidic residues" evidence="1">
    <location>
        <begin position="36"/>
        <end position="47"/>
    </location>
</feature>
<comment type="caution">
    <text evidence="2">The sequence shown here is derived from an EMBL/GenBank/DDBJ whole genome shotgun (WGS) entry which is preliminary data.</text>
</comment>
<reference evidence="2 3" key="1">
    <citation type="journal article" date="2016" name="Nat. Commun.">
        <title>Local admixture of amplified and diversified secreted pathogenesis determinants shapes mosaic Toxoplasma gondii genomes.</title>
        <authorList>
            <person name="Lorenzi H."/>
            <person name="Khan A."/>
            <person name="Behnke M.S."/>
            <person name="Namasivayam S."/>
            <person name="Swapna L.S."/>
            <person name="Hadjithomas M."/>
            <person name="Karamycheva S."/>
            <person name="Pinney D."/>
            <person name="Brunk B.P."/>
            <person name="Ajioka J.W."/>
            <person name="Ajzenberg D."/>
            <person name="Boothroyd J.C."/>
            <person name="Boyle J.P."/>
            <person name="Darde M.L."/>
            <person name="Diaz-Miranda M.A."/>
            <person name="Dubey J.P."/>
            <person name="Fritz H.M."/>
            <person name="Gennari S.M."/>
            <person name="Gregory B.D."/>
            <person name="Kim K."/>
            <person name="Saeij J.P."/>
            <person name="Su C."/>
            <person name="White M.W."/>
            <person name="Zhu X.Q."/>
            <person name="Howe D.K."/>
            <person name="Rosenthal B.M."/>
            <person name="Grigg M.E."/>
            <person name="Parkinson J."/>
            <person name="Liu L."/>
            <person name="Kissinger J.C."/>
            <person name="Roos D.S."/>
            <person name="Sibley L.D."/>
        </authorList>
    </citation>
    <scope>NUCLEOTIDE SEQUENCE [LARGE SCALE GENOMIC DNA]</scope>
    <source>
        <strain evidence="2 3">TgCATBr9</strain>
    </source>
</reference>
<feature type="compositionally biased region" description="Basic residues" evidence="1">
    <location>
        <begin position="48"/>
        <end position="57"/>
    </location>
</feature>
<name>A0A2T6IRU0_TOXGO</name>
<dbReference type="VEuPathDB" id="ToxoDB:TGBR9_382600"/>
<accession>A0A2T6IRU0</accession>
<sequence>MFRTDWHCGGDCESAYPDIRQDRTRRVSCETQEKRQVVRKRGDDGHRREKKDKSHRNVRVEETDPFWRDEGNSYSTVRGALERSFRSIFLCFIIQIWRCFLTSAINWMRPRTRTSERWASIWSNCFKTISCAKR</sequence>
<evidence type="ECO:0000313" key="2">
    <source>
        <dbReference type="EMBL" id="PUA88063.1"/>
    </source>
</evidence>
<gene>
    <name evidence="2" type="ORF">TGBR9_382600</name>
</gene>